<dbReference type="GO" id="GO:0005737">
    <property type="term" value="C:cytoplasm"/>
    <property type="evidence" value="ECO:0007669"/>
    <property type="project" value="UniProtKB-SubCell"/>
</dbReference>
<dbReference type="InParanoid" id="A0A2G4YRW8"/>
<dbReference type="EMBL" id="PDEM01000020">
    <property type="protein sequence ID" value="PHZ85065.1"/>
    <property type="molecule type" value="Genomic_DNA"/>
</dbReference>
<dbReference type="AlphaFoldDB" id="A0A2G4YRW8"/>
<evidence type="ECO:0000259" key="8">
    <source>
        <dbReference type="Pfam" id="PF02601"/>
    </source>
</evidence>
<evidence type="ECO:0000256" key="7">
    <source>
        <dbReference type="SAM" id="MobiDB-lite"/>
    </source>
</evidence>
<comment type="function">
    <text evidence="5">Bidirectionally degrades single-stranded DNA into large acid-insoluble oligonucleotides, which are then degraded further into small acid-soluble oligonucleotides.</text>
</comment>
<dbReference type="InterPro" id="IPR003753">
    <property type="entry name" value="Exonuc_VII_L"/>
</dbReference>
<dbReference type="EC" id="3.1.11.6" evidence="5"/>
<accession>A0A2G4YRW8</accession>
<evidence type="ECO:0000313" key="11">
    <source>
        <dbReference type="Proteomes" id="UP000229730"/>
    </source>
</evidence>
<dbReference type="GO" id="GO:0009318">
    <property type="term" value="C:exodeoxyribonuclease VII complex"/>
    <property type="evidence" value="ECO:0007669"/>
    <property type="project" value="UniProtKB-UniRule"/>
</dbReference>
<keyword evidence="1 5" id="KW-0963">Cytoplasm</keyword>
<evidence type="ECO:0000256" key="6">
    <source>
        <dbReference type="RuleBase" id="RU004355"/>
    </source>
</evidence>
<dbReference type="NCBIfam" id="TIGR00237">
    <property type="entry name" value="xseA"/>
    <property type="match status" value="1"/>
</dbReference>
<evidence type="ECO:0000256" key="3">
    <source>
        <dbReference type="ARBA" id="ARBA00022801"/>
    </source>
</evidence>
<evidence type="ECO:0000259" key="9">
    <source>
        <dbReference type="Pfam" id="PF13742"/>
    </source>
</evidence>
<evidence type="ECO:0000256" key="4">
    <source>
        <dbReference type="ARBA" id="ARBA00022839"/>
    </source>
</evidence>
<evidence type="ECO:0000256" key="2">
    <source>
        <dbReference type="ARBA" id="ARBA00022722"/>
    </source>
</evidence>
<feature type="domain" description="OB-fold nucleic acid binding" evidence="9">
    <location>
        <begin position="18"/>
        <end position="111"/>
    </location>
</feature>
<proteinExistence type="inferred from homology"/>
<gene>
    <name evidence="5" type="primary">xseA</name>
    <name evidence="10" type="ORF">CRD36_09765</name>
</gene>
<keyword evidence="2 5" id="KW-0540">Nuclease</keyword>
<dbReference type="PANTHER" id="PTHR30008">
    <property type="entry name" value="EXODEOXYRIBONUCLEASE 7 LARGE SUBUNIT"/>
    <property type="match status" value="1"/>
</dbReference>
<protein>
    <recommendedName>
        <fullName evidence="5">Exodeoxyribonuclease 7 large subunit</fullName>
        <ecNumber evidence="5">3.1.11.6</ecNumber>
    </recommendedName>
    <alternativeName>
        <fullName evidence="5">Exodeoxyribonuclease VII large subunit</fullName>
        <shortName evidence="5">Exonuclease VII large subunit</shortName>
    </alternativeName>
</protein>
<sequence>MSDYPYNAEQKASNAPEYSVTELSMALKRTVEDTYGYVRLRGEISGFKRAASGHIYMALKDDKAVMDAVMWKGVAGKLGFRPEDGLEVIATGKLTTYPGRSKYQIVIERMEPAGAGALMALLEERKKQLAAEGLFDQSRKKMIPYLPQVIGVVTSPTGAVIRDILHRLSDRFPRHVLVWPVIVQGQGAAEQVAEAIRGFNALEKGGAIPRPDLLIVARGGGSLEDLWAFNEEVVIRAVADSEIPLISAVGHETDTTLIDYASDLRAPTPTAAAEHAVPVRDDLLYTVQDLGTRLNRSVRRMVSDKAQKLDGLGRGLPKPSDMLALSRQRFDDVAERLPRALKLLGERRQMQLDSVSRMLRPDLLRRDIVRTQEKTQELGLRLDRAEGQNLRQMRERFEATSRLFDSLNYKRVLDRGFAVIRDAGGKALSSGAGLKSGDGIGIEFKDAEVAAVVAGGPAPTRKKTAAKTKNKAASGDNRQGSLL</sequence>
<comment type="similarity">
    <text evidence="5 6">Belongs to the XseA family.</text>
</comment>
<dbReference type="HAMAP" id="MF_00378">
    <property type="entry name" value="Exonuc_7_L"/>
    <property type="match status" value="1"/>
</dbReference>
<organism evidence="10 11">
    <name type="scientific">Paremcibacter congregatus</name>
    <dbReference type="NCBI Taxonomy" id="2043170"/>
    <lineage>
        <taxon>Bacteria</taxon>
        <taxon>Pseudomonadati</taxon>
        <taxon>Pseudomonadota</taxon>
        <taxon>Alphaproteobacteria</taxon>
        <taxon>Emcibacterales</taxon>
        <taxon>Emcibacteraceae</taxon>
        <taxon>Paremcibacter</taxon>
    </lineage>
</organism>
<dbReference type="FunCoup" id="A0A2G4YRW8">
    <property type="interactions" value="322"/>
</dbReference>
<dbReference type="Proteomes" id="UP000229730">
    <property type="component" value="Unassembled WGS sequence"/>
</dbReference>
<dbReference type="InterPro" id="IPR025824">
    <property type="entry name" value="OB-fold_nuc-bd_dom"/>
</dbReference>
<comment type="caution">
    <text evidence="10">The sequence shown here is derived from an EMBL/GenBank/DDBJ whole genome shotgun (WGS) entry which is preliminary data.</text>
</comment>
<comment type="catalytic activity">
    <reaction evidence="5 6">
        <text>Exonucleolytic cleavage in either 5'- to 3'- or 3'- to 5'-direction to yield nucleoside 5'-phosphates.</text>
        <dbReference type="EC" id="3.1.11.6"/>
    </reaction>
</comment>
<keyword evidence="3 5" id="KW-0378">Hydrolase</keyword>
<feature type="region of interest" description="Disordered" evidence="7">
    <location>
        <begin position="455"/>
        <end position="483"/>
    </location>
</feature>
<name>A0A2G4YRW8_9PROT</name>
<dbReference type="CDD" id="cd04489">
    <property type="entry name" value="ExoVII_LU_OBF"/>
    <property type="match status" value="1"/>
</dbReference>
<dbReference type="InterPro" id="IPR020579">
    <property type="entry name" value="Exonuc_VII_lsu_C"/>
</dbReference>
<dbReference type="Pfam" id="PF13742">
    <property type="entry name" value="tRNA_anti_2"/>
    <property type="match status" value="1"/>
</dbReference>
<feature type="domain" description="Exonuclease VII large subunit C-terminal" evidence="8">
    <location>
        <begin position="134"/>
        <end position="451"/>
    </location>
</feature>
<dbReference type="GO" id="GO:0006308">
    <property type="term" value="P:DNA catabolic process"/>
    <property type="evidence" value="ECO:0007669"/>
    <property type="project" value="UniProtKB-UniRule"/>
</dbReference>
<evidence type="ECO:0000313" key="10">
    <source>
        <dbReference type="EMBL" id="PHZ85065.1"/>
    </source>
</evidence>
<keyword evidence="11" id="KW-1185">Reference proteome</keyword>
<comment type="subcellular location">
    <subcellularLocation>
        <location evidence="5 6">Cytoplasm</location>
    </subcellularLocation>
</comment>
<feature type="compositionally biased region" description="Basic residues" evidence="7">
    <location>
        <begin position="460"/>
        <end position="470"/>
    </location>
</feature>
<dbReference type="GO" id="GO:0008855">
    <property type="term" value="F:exodeoxyribonuclease VII activity"/>
    <property type="evidence" value="ECO:0007669"/>
    <property type="project" value="UniProtKB-UniRule"/>
</dbReference>
<comment type="subunit">
    <text evidence="5">Heterooligomer composed of large and small subunits.</text>
</comment>
<evidence type="ECO:0000256" key="1">
    <source>
        <dbReference type="ARBA" id="ARBA00022490"/>
    </source>
</evidence>
<dbReference type="PANTHER" id="PTHR30008:SF0">
    <property type="entry name" value="EXODEOXYRIBONUCLEASE 7 LARGE SUBUNIT"/>
    <property type="match status" value="1"/>
</dbReference>
<dbReference type="GO" id="GO:0003676">
    <property type="term" value="F:nucleic acid binding"/>
    <property type="evidence" value="ECO:0007669"/>
    <property type="project" value="InterPro"/>
</dbReference>
<dbReference type="Pfam" id="PF02601">
    <property type="entry name" value="Exonuc_VII_L"/>
    <property type="match status" value="1"/>
</dbReference>
<dbReference type="OrthoDB" id="9802795at2"/>
<keyword evidence="4 5" id="KW-0269">Exonuclease</keyword>
<reference evidence="10 11" key="1">
    <citation type="submission" date="2017-10" db="EMBL/GenBank/DDBJ databases">
        <title>Frigbacter circumglobatus gen. nov. sp. nov., isolated from sediment cultured in situ.</title>
        <authorList>
            <person name="Zhao Z."/>
        </authorList>
    </citation>
    <scope>NUCLEOTIDE SEQUENCE [LARGE SCALE GENOMIC DNA]</scope>
    <source>
        <strain evidence="10 11">ZYL</strain>
    </source>
</reference>
<evidence type="ECO:0000256" key="5">
    <source>
        <dbReference type="HAMAP-Rule" id="MF_00378"/>
    </source>
</evidence>